<dbReference type="Proteomes" id="UP000078541">
    <property type="component" value="Unassembled WGS sequence"/>
</dbReference>
<sequence length="192" mass="21347">MGMKPKKKTTTTKKKTTKKRILPTAKRGGALPFLPMLGALGSLIGGAASVAKAVNDNKAARRQLEELQRHDRAMEQGRGLYLAPYNRQLQRKKKNVKETIKMPSGATTNAQLNELAKRMRIPYFRGVFMRNALPTSGAHRNESGIVNLDATGPGTHWVAYAKRNNRVVYFDSFGNLRPPKELGDFSGTVLRR</sequence>
<feature type="region of interest" description="Disordered" evidence="1">
    <location>
        <begin position="1"/>
        <end position="24"/>
    </location>
</feature>
<evidence type="ECO:0000313" key="2">
    <source>
        <dbReference type="EMBL" id="KYN40000.1"/>
    </source>
</evidence>
<evidence type="ECO:0000256" key="1">
    <source>
        <dbReference type="SAM" id="MobiDB-lite"/>
    </source>
</evidence>
<name>A0A151JYB3_9HYME</name>
<dbReference type="AlphaFoldDB" id="A0A151JYB3"/>
<dbReference type="Gene3D" id="3.40.395.10">
    <property type="entry name" value="Adenoviral Proteinase, Chain A"/>
    <property type="match status" value="1"/>
</dbReference>
<accession>A0A151JYB3</accession>
<feature type="compositionally biased region" description="Basic residues" evidence="1">
    <location>
        <begin position="1"/>
        <end position="21"/>
    </location>
</feature>
<dbReference type="EMBL" id="KQ981556">
    <property type="protein sequence ID" value="KYN40000.1"/>
    <property type="molecule type" value="Genomic_DNA"/>
</dbReference>
<reference evidence="2 3" key="1">
    <citation type="submission" date="2016-03" db="EMBL/GenBank/DDBJ databases">
        <title>Trachymyrmex septentrionalis WGS genome.</title>
        <authorList>
            <person name="Nygaard S."/>
            <person name="Hu H."/>
            <person name="Boomsma J."/>
            <person name="Zhang G."/>
        </authorList>
    </citation>
    <scope>NUCLEOTIDE SEQUENCE [LARGE SCALE GENOMIC DNA]</scope>
    <source>
        <strain evidence="2">Tsep2-gDNA-1</strain>
        <tissue evidence="2">Whole body</tissue>
    </source>
</reference>
<evidence type="ECO:0000313" key="3">
    <source>
        <dbReference type="Proteomes" id="UP000078541"/>
    </source>
</evidence>
<gene>
    <name evidence="2" type="ORF">ALC56_05608</name>
</gene>
<proteinExistence type="predicted"/>
<keyword evidence="3" id="KW-1185">Reference proteome</keyword>
<organism evidence="2 3">
    <name type="scientific">Trachymyrmex septentrionalis</name>
    <dbReference type="NCBI Taxonomy" id="34720"/>
    <lineage>
        <taxon>Eukaryota</taxon>
        <taxon>Metazoa</taxon>
        <taxon>Ecdysozoa</taxon>
        <taxon>Arthropoda</taxon>
        <taxon>Hexapoda</taxon>
        <taxon>Insecta</taxon>
        <taxon>Pterygota</taxon>
        <taxon>Neoptera</taxon>
        <taxon>Endopterygota</taxon>
        <taxon>Hymenoptera</taxon>
        <taxon>Apocrita</taxon>
        <taxon>Aculeata</taxon>
        <taxon>Formicoidea</taxon>
        <taxon>Formicidae</taxon>
        <taxon>Myrmicinae</taxon>
        <taxon>Trachymyrmex</taxon>
    </lineage>
</organism>
<protein>
    <submittedName>
        <fullName evidence="2">Uncharacterized protein</fullName>
    </submittedName>
</protein>